<evidence type="ECO:0000256" key="1">
    <source>
        <dbReference type="SAM" id="MobiDB-lite"/>
    </source>
</evidence>
<feature type="region of interest" description="Disordered" evidence="1">
    <location>
        <begin position="728"/>
        <end position="751"/>
    </location>
</feature>
<keyword evidence="3" id="KW-1185">Reference proteome</keyword>
<comment type="caution">
    <text evidence="2">The sequence shown here is derived from an EMBL/GenBank/DDBJ whole genome shotgun (WGS) entry which is preliminary data.</text>
</comment>
<dbReference type="OrthoDB" id="7492362at2759"/>
<protein>
    <submittedName>
        <fullName evidence="2">Uncharacterized protein</fullName>
    </submittedName>
</protein>
<accession>A0A4C1UAX7</accession>
<gene>
    <name evidence="2" type="ORF">EVAR_80191_1</name>
</gene>
<dbReference type="AlphaFoldDB" id="A0A4C1UAX7"/>
<sequence>MEKFRKRLIHTVAQHLRDNKPLDELWPNMKALTFDCKQLWTRMRALTLKKISRLLPAEDRTDRIPKVARMTFTDWLMFDLVLVHEDIDLIRSNDKYDEQSIPKVLKELFVLVQRFNLEESSNNVNPAGWAAATLFYNHNGRRLISPMLLQKRWYQMKQSTRLKFIHYWQVYKGHQSMLEKAREYAPDLLQQAIAKRYSAIITQDFLSWKKLVDQKKIVMPECFTDAIKAFPEPCDLQDPDLILLEPEIETINLDQDSECDENENNVPATSEAIGMADDVADCPGNEQTDQSIHQDNSLDVNLVRTEEDLGIKSEPVEFEVPLIDETVNPLSDILEQQKLIEAEDEENYVDDRFDLDDEDGHYDGGDLLSRPNDSVADDPEVFGVGETTDRSSRHEWDVAVNVTTVGQLSDNLTHEVVEKPVMLETADVFSKSILTDNMEFVDDGIELVEDDEQNDKAIESSPEIEIVESSILGPNYAADDGSDENPFVTTMKHELGDNVSEYGENEDSTFQAKFDLKLLMIPVVYTTRLEQMSVFQNYDVIDTVDVTSIIDDVISESVPVSARAVNVKTEIHKFDSNETDYFNSYVEKDAASDLMRLSSSKSERSGEVRVSASSCLFQKPRTREYSTVQLCKNPDFNTKLKRLSAGFCTIARNRQFLKLCKPVTIDLHKSFEFHLNNGSLVVDDANQLEENKCHQDVQFNPIMPSAMPIQSLVDKEKVDINDLLTNSITEEHEDRPKQNTHNHSMLHKSYEDKKVDPKDIIRIKRLNDHVLTAEISPLQSKIETITKCADEFPYQTTYDEHCSVNSEIQNDVDTTFTNPLNTMNSGMNLETNGNVETQENADSCSQQQYKNCRRIYTRKGVNGIGQRKTVDNTKPKKRHKAISVPWSSYFKTAVSDIDFNLASDTLNKMLQALGDTNFVCKKGKIIEKSGHVRRKNKYTVRKRNENMTEKGKWEKNCNRTKKRNCCWYSRFHNKVKGPNTKRKSHKCGEVCTCCCKHLQDSVEPVPSSDPQSTCLDMHREVETAVENLQESDMADNNRPTGCVDADKSAVDCIVLSDDDVDDIPKKAQIQSFCKIEFSS</sequence>
<organism evidence="2 3">
    <name type="scientific">Eumeta variegata</name>
    <name type="common">Bagworm moth</name>
    <name type="synonym">Eumeta japonica</name>
    <dbReference type="NCBI Taxonomy" id="151549"/>
    <lineage>
        <taxon>Eukaryota</taxon>
        <taxon>Metazoa</taxon>
        <taxon>Ecdysozoa</taxon>
        <taxon>Arthropoda</taxon>
        <taxon>Hexapoda</taxon>
        <taxon>Insecta</taxon>
        <taxon>Pterygota</taxon>
        <taxon>Neoptera</taxon>
        <taxon>Endopterygota</taxon>
        <taxon>Lepidoptera</taxon>
        <taxon>Glossata</taxon>
        <taxon>Ditrysia</taxon>
        <taxon>Tineoidea</taxon>
        <taxon>Psychidae</taxon>
        <taxon>Oiketicinae</taxon>
        <taxon>Eumeta</taxon>
    </lineage>
</organism>
<evidence type="ECO:0000313" key="2">
    <source>
        <dbReference type="EMBL" id="GBP23575.1"/>
    </source>
</evidence>
<dbReference type="Proteomes" id="UP000299102">
    <property type="component" value="Unassembled WGS sequence"/>
</dbReference>
<reference evidence="2 3" key="1">
    <citation type="journal article" date="2019" name="Commun. Biol.">
        <title>The bagworm genome reveals a unique fibroin gene that provides high tensile strength.</title>
        <authorList>
            <person name="Kono N."/>
            <person name="Nakamura H."/>
            <person name="Ohtoshi R."/>
            <person name="Tomita M."/>
            <person name="Numata K."/>
            <person name="Arakawa K."/>
        </authorList>
    </citation>
    <scope>NUCLEOTIDE SEQUENCE [LARGE SCALE GENOMIC DNA]</scope>
</reference>
<proteinExistence type="predicted"/>
<evidence type="ECO:0000313" key="3">
    <source>
        <dbReference type="Proteomes" id="UP000299102"/>
    </source>
</evidence>
<name>A0A4C1UAX7_EUMVA</name>
<dbReference type="EMBL" id="BGZK01000152">
    <property type="protein sequence ID" value="GBP23575.1"/>
    <property type="molecule type" value="Genomic_DNA"/>
</dbReference>